<evidence type="ECO:0000256" key="9">
    <source>
        <dbReference type="ARBA" id="ARBA00023125"/>
    </source>
</evidence>
<evidence type="ECO:0000256" key="12">
    <source>
        <dbReference type="PROSITE-ProRule" id="PRU01085"/>
    </source>
</evidence>
<dbReference type="InterPro" id="IPR028629">
    <property type="entry name" value="Cas9"/>
</dbReference>
<dbReference type="Proteomes" id="UP000645966">
    <property type="component" value="Unassembled WGS sequence"/>
</dbReference>
<name>A0A934MA58_9CORY</name>
<gene>
    <name evidence="14" type="ORF">JDV75_03015</name>
</gene>
<keyword evidence="7" id="KW-0694">RNA-binding</keyword>
<dbReference type="InterPro" id="IPR040796">
    <property type="entry name" value="Cas9_b_hairpin"/>
</dbReference>
<dbReference type="Pfam" id="PF18470">
    <property type="entry name" value="Cas9_a"/>
    <property type="match status" value="1"/>
</dbReference>
<evidence type="ECO:0000313" key="14">
    <source>
        <dbReference type="EMBL" id="MBI8988733.1"/>
    </source>
</evidence>
<comment type="caution">
    <text evidence="14">The sequence shown here is derived from an EMBL/GenBank/DDBJ whole genome shotgun (WGS) entry which is preliminary data.</text>
</comment>
<evidence type="ECO:0000256" key="4">
    <source>
        <dbReference type="ARBA" id="ARBA00022759"/>
    </source>
</evidence>
<keyword evidence="9 12" id="KW-0238">DNA-binding</keyword>
<proteinExistence type="predicted"/>
<keyword evidence="3" id="KW-0479">Metal-binding</keyword>
<dbReference type="NCBIfam" id="TIGR01865">
    <property type="entry name" value="cas_Csn1"/>
    <property type="match status" value="1"/>
</dbReference>
<dbReference type="EMBL" id="JAEIOS010000010">
    <property type="protein sequence ID" value="MBI8988733.1"/>
    <property type="molecule type" value="Genomic_DNA"/>
</dbReference>
<accession>A0A934MA58</accession>
<dbReference type="PANTHER" id="PTHR33877:SF2">
    <property type="entry name" value="OS07G0170200 PROTEIN"/>
    <property type="match status" value="1"/>
</dbReference>
<evidence type="ECO:0000256" key="2">
    <source>
        <dbReference type="ARBA" id="ARBA00022722"/>
    </source>
</evidence>
<dbReference type="Pfam" id="PF17894">
    <property type="entry name" value="Cas9_Topo"/>
    <property type="match status" value="1"/>
</dbReference>
<dbReference type="Gene3D" id="1.10.30.50">
    <property type="match status" value="1"/>
</dbReference>
<dbReference type="GO" id="GO:0051607">
    <property type="term" value="P:defense response to virus"/>
    <property type="evidence" value="ECO:0007669"/>
    <property type="project" value="UniProtKB-KW"/>
</dbReference>
<dbReference type="SMART" id="SM00507">
    <property type="entry name" value="HNHc"/>
    <property type="match status" value="1"/>
</dbReference>
<dbReference type="Pfam" id="PF18541">
    <property type="entry name" value="RuvC_III"/>
    <property type="match status" value="1"/>
</dbReference>
<dbReference type="GO" id="GO:0003723">
    <property type="term" value="F:RNA binding"/>
    <property type="evidence" value="ECO:0007669"/>
    <property type="project" value="UniProtKB-UniRule"/>
</dbReference>
<evidence type="ECO:0000313" key="15">
    <source>
        <dbReference type="Proteomes" id="UP000645966"/>
    </source>
</evidence>
<keyword evidence="4 12" id="KW-0255">Endonuclease</keyword>
<dbReference type="GO" id="GO:0003677">
    <property type="term" value="F:DNA binding"/>
    <property type="evidence" value="ECO:0007669"/>
    <property type="project" value="UniProtKB-UniRule"/>
</dbReference>
<protein>
    <submittedName>
        <fullName evidence="14">HNH endonuclease</fullName>
    </submittedName>
</protein>
<dbReference type="InterPro" id="IPR033114">
    <property type="entry name" value="HNH_CAS9"/>
</dbReference>
<dbReference type="PANTHER" id="PTHR33877">
    <property type="entry name" value="SLL1193 PROTEIN"/>
    <property type="match status" value="1"/>
</dbReference>
<comment type="subunit">
    <text evidence="11">Monomer. Binds crRNA and tracrRNA.</text>
</comment>
<dbReference type="InterPro" id="IPR002711">
    <property type="entry name" value="HNH"/>
</dbReference>
<evidence type="ECO:0000256" key="3">
    <source>
        <dbReference type="ARBA" id="ARBA00022723"/>
    </source>
</evidence>
<evidence type="ECO:0000256" key="1">
    <source>
        <dbReference type="ARBA" id="ARBA00001946"/>
    </source>
</evidence>
<dbReference type="InterPro" id="IPR041383">
    <property type="entry name" value="RuvC_III"/>
</dbReference>
<evidence type="ECO:0000256" key="11">
    <source>
        <dbReference type="ARBA" id="ARBA00046380"/>
    </source>
</evidence>
<dbReference type="Pfam" id="PF18525">
    <property type="entry name" value="Cas9_C"/>
    <property type="match status" value="1"/>
</dbReference>
<comment type="cofactor">
    <cofactor evidence="1">
        <name>Mg(2+)</name>
        <dbReference type="ChEBI" id="CHEBI:18420"/>
    </cofactor>
</comment>
<evidence type="ECO:0000259" key="13">
    <source>
        <dbReference type="PROSITE" id="PS51749"/>
    </source>
</evidence>
<organism evidence="14 15">
    <name type="scientific">Corynebacterium meridianum</name>
    <dbReference type="NCBI Taxonomy" id="2765363"/>
    <lineage>
        <taxon>Bacteria</taxon>
        <taxon>Bacillati</taxon>
        <taxon>Actinomycetota</taxon>
        <taxon>Actinomycetes</taxon>
        <taxon>Mycobacteriales</taxon>
        <taxon>Corynebacteriaceae</taxon>
        <taxon>Corynebacterium</taxon>
    </lineage>
</organism>
<dbReference type="InterPro" id="IPR040619">
    <property type="entry name" value="Cas9_alpha-helical_lobe"/>
</dbReference>
<dbReference type="InterPro" id="IPR052892">
    <property type="entry name" value="NA-targeting_endonuclease"/>
</dbReference>
<dbReference type="GO" id="GO:0008270">
    <property type="term" value="F:zinc ion binding"/>
    <property type="evidence" value="ECO:0007669"/>
    <property type="project" value="InterPro"/>
</dbReference>
<dbReference type="PROSITE" id="PS51749">
    <property type="entry name" value="HNH_CAS9"/>
    <property type="match status" value="1"/>
</dbReference>
<evidence type="ECO:0000256" key="10">
    <source>
        <dbReference type="ARBA" id="ARBA00023211"/>
    </source>
</evidence>
<dbReference type="Gene3D" id="3.30.420.10">
    <property type="entry name" value="Ribonuclease H-like superfamily/Ribonuclease H"/>
    <property type="match status" value="2"/>
</dbReference>
<dbReference type="Pfam" id="PF17893">
    <property type="entry name" value="Cas9_b_hairpin"/>
    <property type="match status" value="1"/>
</dbReference>
<dbReference type="InterPro" id="IPR041225">
    <property type="entry name" value="Cas9_Topo"/>
</dbReference>
<evidence type="ECO:0000256" key="7">
    <source>
        <dbReference type="ARBA" id="ARBA00022884"/>
    </source>
</evidence>
<sequence length="1086" mass="123434">MVALAIDDDGMPTELLSAVSHIHDSGVDPGNQKDALTRLAVSGIARRTRRLFRKRRRRLIQLDKFLVKQGWPVSAMESYDDPYLPWKVRAELAARKIEDPVERGEKLSIALRHIARHRGWRNPYSKVSSLMVDASPSSAFEEIRTTITKTTGVKIPETATVGQMVAATSFGQHKLRGEGGLLCSRLLQSDHAREIREICAKQGIDGVLTRQIIEKVFAAESPKGSASGRVGKDPLQPEKDRALKASDAFQRYRIAALIGNLRIRTDRGKRLLTLEERNLINDHLVNLKPKVEADWNSIAEILGIDRGELLGTATMTDDGERAGARPPVHDTNRQLLTCQVKSLANWWKTADEAHRSVMLKALAKGEMTDFDSKEGVAVQEYFTALEDPEQEKLDKFHLPIGRAAYSEDTLRRLTRVMLEEGVDLYQARLREFGKGPDWRPPAPRIGEPVGNPAVDRVLKTVARWLEAAIDTWGEPQSVNIEHVRTAFTSKATSDKIDRDMQRRASRNEQLYAELQAKLGNGEDAGLSKKIALWRYQAFQRQNGNCAYCGSEIKFDNFEMDHIVPRKGPGSTNKRENLVAVCRECNRSKSNLPFAQWARTSDREGVSVEEVVERVRHWITDPGMREKDFRKFKEEVCKRFERETADEEIDNRSIESVAWMANELRARIWQRLHREGKESPQVRVYRGYLTHLARKAAGIEDRITLIDEASRKQQDRRKDVKKRLDRRHHVVDAATIALMSATIAEILIQRDELRYSQRICREKKTWDEFKGVDSFHRKKFAEWELKMASMAGIVQNALDEDRIVVMSNLRLRLGNGAVHEAKIHPLKELKVGDAISVQDIDRASSEALWCAFTRHPDYDPKNGLPENSERTLRIHGRYLNSKDTITVFPVKAACLAVRGGFVELGSSFHHARIYRYFSGTKAVYGVLRVYTVDLHRFRDQDLFSVELPPQSVTCRYAEPKLRKAIGEGTAEYLGWMVADDEMLVDTSAFDSGILGEFQREVGKTRRWKIVGFDSNTVAILKPLQLSAEGLDKESKEDLRKILKKPGWRPAVNKLFEYGSVIVIRRDALGNPRMDSAAHLPVTWQIKA</sequence>
<evidence type="ECO:0000256" key="8">
    <source>
        <dbReference type="ARBA" id="ARBA00023118"/>
    </source>
</evidence>
<keyword evidence="15" id="KW-1185">Reference proteome</keyword>
<dbReference type="AlphaFoldDB" id="A0A934MA58"/>
<dbReference type="Pfam" id="PF01844">
    <property type="entry name" value="HNH"/>
    <property type="match status" value="1"/>
</dbReference>
<dbReference type="Gene3D" id="3.30.70.3520">
    <property type="match status" value="1"/>
</dbReference>
<evidence type="ECO:0000256" key="5">
    <source>
        <dbReference type="ARBA" id="ARBA00022801"/>
    </source>
</evidence>
<keyword evidence="10" id="KW-0464">Manganese</keyword>
<dbReference type="InterPro" id="IPR041217">
    <property type="entry name" value="Cas9_C"/>
</dbReference>
<keyword evidence="8" id="KW-0051">Antiviral defense</keyword>
<dbReference type="InterPro" id="IPR003615">
    <property type="entry name" value="HNH_nuc"/>
</dbReference>
<dbReference type="InterPro" id="IPR036397">
    <property type="entry name" value="RNaseH_sf"/>
</dbReference>
<evidence type="ECO:0000256" key="6">
    <source>
        <dbReference type="ARBA" id="ARBA00022842"/>
    </source>
</evidence>
<keyword evidence="2 12" id="KW-0540">Nuclease</keyword>
<reference evidence="14" key="1">
    <citation type="submission" date="2020-12" db="EMBL/GenBank/DDBJ databases">
        <title>Genome public.</title>
        <authorList>
            <person name="Sun Q."/>
        </authorList>
    </citation>
    <scope>NUCLEOTIDE SEQUENCE</scope>
    <source>
        <strain evidence="14">CCM 8863</strain>
    </source>
</reference>
<dbReference type="GO" id="GO:0016787">
    <property type="term" value="F:hydrolase activity"/>
    <property type="evidence" value="ECO:0007669"/>
    <property type="project" value="UniProtKB-KW"/>
</dbReference>
<keyword evidence="5 12" id="KW-0378">Hydrolase</keyword>
<keyword evidence="6" id="KW-0460">Magnesium</keyword>
<feature type="domain" description="HNH Cas9-type" evidence="13">
    <location>
        <begin position="493"/>
        <end position="653"/>
    </location>
</feature>
<dbReference type="GO" id="GO:0004519">
    <property type="term" value="F:endonuclease activity"/>
    <property type="evidence" value="ECO:0007669"/>
    <property type="project" value="UniProtKB-UniRule"/>
</dbReference>